<feature type="domain" description="EamA" evidence="6">
    <location>
        <begin position="10"/>
        <end position="138"/>
    </location>
</feature>
<accession>A0A2T8HYX6</accession>
<keyword evidence="2 5" id="KW-0812">Transmembrane</keyword>
<comment type="subcellular location">
    <subcellularLocation>
        <location evidence="1">Membrane</location>
        <topology evidence="1">Multi-pass membrane protein</topology>
    </subcellularLocation>
</comment>
<evidence type="ECO:0000313" key="8">
    <source>
        <dbReference type="Proteomes" id="UP000245911"/>
    </source>
</evidence>
<dbReference type="InterPro" id="IPR037185">
    <property type="entry name" value="EmrE-like"/>
</dbReference>
<feature type="transmembrane region" description="Helical" evidence="5">
    <location>
        <begin position="124"/>
        <end position="141"/>
    </location>
</feature>
<dbReference type="RefSeq" id="WP_116557057.1">
    <property type="nucleotide sequence ID" value="NZ_QDKM01000001.1"/>
</dbReference>
<dbReference type="GO" id="GO:0016020">
    <property type="term" value="C:membrane"/>
    <property type="evidence" value="ECO:0007669"/>
    <property type="project" value="UniProtKB-SubCell"/>
</dbReference>
<evidence type="ECO:0000256" key="1">
    <source>
        <dbReference type="ARBA" id="ARBA00004141"/>
    </source>
</evidence>
<keyword evidence="8" id="KW-1185">Reference proteome</keyword>
<dbReference type="PANTHER" id="PTHR32322:SF9">
    <property type="entry name" value="AMINO-ACID METABOLITE EFFLUX PUMP-RELATED"/>
    <property type="match status" value="1"/>
</dbReference>
<organism evidence="7 8">
    <name type="scientific">Pararhodobacter oceanensis</name>
    <dbReference type="NCBI Taxonomy" id="2172121"/>
    <lineage>
        <taxon>Bacteria</taxon>
        <taxon>Pseudomonadati</taxon>
        <taxon>Pseudomonadota</taxon>
        <taxon>Alphaproteobacteria</taxon>
        <taxon>Rhodobacterales</taxon>
        <taxon>Paracoccaceae</taxon>
        <taxon>Pararhodobacter</taxon>
    </lineage>
</organism>
<feature type="transmembrane region" description="Helical" evidence="5">
    <location>
        <begin position="65"/>
        <end position="86"/>
    </location>
</feature>
<feature type="transmembrane region" description="Helical" evidence="5">
    <location>
        <begin position="147"/>
        <end position="166"/>
    </location>
</feature>
<name>A0A2T8HYX6_9RHOB</name>
<feature type="transmembrane region" description="Helical" evidence="5">
    <location>
        <begin position="33"/>
        <end position="53"/>
    </location>
</feature>
<dbReference type="PANTHER" id="PTHR32322">
    <property type="entry name" value="INNER MEMBRANE TRANSPORTER"/>
    <property type="match status" value="1"/>
</dbReference>
<reference evidence="7 8" key="1">
    <citation type="submission" date="2018-04" db="EMBL/GenBank/DDBJ databases">
        <title>Pararhodobacter oceanense sp. nov., isolated from marine intertidal sediment.</title>
        <authorList>
            <person name="Wang X.-L."/>
            <person name="Du Z.-J."/>
        </authorList>
    </citation>
    <scope>NUCLEOTIDE SEQUENCE [LARGE SCALE GENOMIC DNA]</scope>
    <source>
        <strain evidence="7 8">AM505</strain>
    </source>
</reference>
<dbReference type="InterPro" id="IPR000620">
    <property type="entry name" value="EamA_dom"/>
</dbReference>
<feature type="transmembrane region" description="Helical" evidence="5">
    <location>
        <begin position="210"/>
        <end position="231"/>
    </location>
</feature>
<feature type="transmembrane region" description="Helical" evidence="5">
    <location>
        <begin position="243"/>
        <end position="261"/>
    </location>
</feature>
<comment type="caution">
    <text evidence="7">The sequence shown here is derived from an EMBL/GenBank/DDBJ whole genome shotgun (WGS) entry which is preliminary data.</text>
</comment>
<dbReference type="EMBL" id="QDKM01000001">
    <property type="protein sequence ID" value="PVH30637.1"/>
    <property type="molecule type" value="Genomic_DNA"/>
</dbReference>
<dbReference type="OrthoDB" id="9810556at2"/>
<evidence type="ECO:0000256" key="2">
    <source>
        <dbReference type="ARBA" id="ARBA00022692"/>
    </source>
</evidence>
<dbReference type="Pfam" id="PF00892">
    <property type="entry name" value="EamA"/>
    <property type="match status" value="2"/>
</dbReference>
<proteinExistence type="predicted"/>
<feature type="transmembrane region" description="Helical" evidence="5">
    <location>
        <begin position="7"/>
        <end position="27"/>
    </location>
</feature>
<protein>
    <submittedName>
        <fullName evidence="7">EamA family transporter</fullName>
    </submittedName>
</protein>
<dbReference type="AlphaFoldDB" id="A0A2T8HYX6"/>
<evidence type="ECO:0000256" key="5">
    <source>
        <dbReference type="SAM" id="Phobius"/>
    </source>
</evidence>
<evidence type="ECO:0000256" key="4">
    <source>
        <dbReference type="ARBA" id="ARBA00023136"/>
    </source>
</evidence>
<feature type="transmembrane region" description="Helical" evidence="5">
    <location>
        <begin position="267"/>
        <end position="284"/>
    </location>
</feature>
<sequence>MSIGDWLRLALLSLLWGGSFFFVQVAVPYLPAFTIVLIRVGLGALVLAVLLPLLRIPFPRGGQAWAALAVMGFLNNAVPFTLFVVAQGQISSGLASILNATTPLWSVVVAHLALSDERMTPAKALGVVIGFAGVAVMMGAALGEGTIWAQAACIGAAFSYAVSSVWGRRFRAMGMAPLSTSFGQVAMSSLMMLPLVLVVDRPWALPMPGLEVILALIGLAVLSTALAYWLYFGLISSAGAVNASLVTFLIPVSAIALGVLVLGEVLLPRHVAGMALIGLGLAAIDGRLWRRLRRGAA</sequence>
<feature type="domain" description="EamA" evidence="6">
    <location>
        <begin position="150"/>
        <end position="283"/>
    </location>
</feature>
<evidence type="ECO:0000313" key="7">
    <source>
        <dbReference type="EMBL" id="PVH30637.1"/>
    </source>
</evidence>
<evidence type="ECO:0000256" key="3">
    <source>
        <dbReference type="ARBA" id="ARBA00022989"/>
    </source>
</evidence>
<evidence type="ECO:0000259" key="6">
    <source>
        <dbReference type="Pfam" id="PF00892"/>
    </source>
</evidence>
<gene>
    <name evidence="7" type="ORF">DDE20_03710</name>
</gene>
<dbReference type="InterPro" id="IPR050638">
    <property type="entry name" value="AA-Vitamin_Transporters"/>
</dbReference>
<dbReference type="SUPFAM" id="SSF103481">
    <property type="entry name" value="Multidrug resistance efflux transporter EmrE"/>
    <property type="match status" value="2"/>
</dbReference>
<feature type="transmembrane region" description="Helical" evidence="5">
    <location>
        <begin position="178"/>
        <end position="198"/>
    </location>
</feature>
<feature type="transmembrane region" description="Helical" evidence="5">
    <location>
        <begin position="92"/>
        <end position="112"/>
    </location>
</feature>
<keyword evidence="3 5" id="KW-1133">Transmembrane helix</keyword>
<keyword evidence="4 5" id="KW-0472">Membrane</keyword>
<dbReference type="Proteomes" id="UP000245911">
    <property type="component" value="Unassembled WGS sequence"/>
</dbReference>